<dbReference type="PANTHER" id="PTHR31099:SF49">
    <property type="entry name" value="MYOSIN HEAVY CHAIN-LIKE PROTEIN"/>
    <property type="match status" value="1"/>
</dbReference>
<organism evidence="3 4">
    <name type="scientific">Vigna unguiculata</name>
    <name type="common">Cowpea</name>
    <dbReference type="NCBI Taxonomy" id="3917"/>
    <lineage>
        <taxon>Eukaryota</taxon>
        <taxon>Viridiplantae</taxon>
        <taxon>Streptophyta</taxon>
        <taxon>Embryophyta</taxon>
        <taxon>Tracheophyta</taxon>
        <taxon>Spermatophyta</taxon>
        <taxon>Magnoliopsida</taxon>
        <taxon>eudicotyledons</taxon>
        <taxon>Gunneridae</taxon>
        <taxon>Pentapetalae</taxon>
        <taxon>rosids</taxon>
        <taxon>fabids</taxon>
        <taxon>Fabales</taxon>
        <taxon>Fabaceae</taxon>
        <taxon>Papilionoideae</taxon>
        <taxon>50 kb inversion clade</taxon>
        <taxon>NPAAA clade</taxon>
        <taxon>indigoferoid/millettioid clade</taxon>
        <taxon>Phaseoleae</taxon>
        <taxon>Vigna</taxon>
    </lineage>
</organism>
<feature type="compositionally biased region" description="Basic and acidic residues" evidence="1">
    <location>
        <begin position="116"/>
        <end position="126"/>
    </location>
</feature>
<feature type="compositionally biased region" description="Gly residues" evidence="1">
    <location>
        <begin position="127"/>
        <end position="136"/>
    </location>
</feature>
<sequence length="563" mass="62502">MWFGELTEPASCDTPVPQPLSVVNSVKAWNLQVSEGVISFIMMVSIGLGFYFGGKSFSRLGSRATNMGLKAAEGLLGSFARVSNSEILCASYCPTSSQIQPTSSRKNENSSSESTESDRSRDDRLGGKGMSSGVGTSGMPMEVVREVREDPPEELEESNWPAKGGYGWVAADVRDQSSLFRWSRLLNSWLNCTPVMSRGVSGDIVSLERVSAIDRVCHGQEGATEKFFYMYMCHFSQLHIRLPFDNFTMGVLWALNVAPTQLHPNSWAYLQAFRILCESLYLEPSPYAFLYFYDTRPRRPTTWLSLISRPSISRLDAFSQSFKHFKDGYFKVVVKEGGEPYFLNADGSAKFPFSWTNNPCRYKDMGVEELSAGDKEVVGILLRFVDKLPTKGLVRVYNSVHPIIDIEGHMAQSGKKNLALFQSLRKEMAAKAKEAGKADVPNLQESVVEVHVHGGTKRRAELPPRPGKGKDVKKIRAAILGSASGAGSAGGERLPEAGLIELPEISVRKDIAINLPNTIVNSIDNMEVDHIVRTMVEFRSKALVLGRQQWWSSEARLWSWVDV</sequence>
<evidence type="ECO:0000256" key="1">
    <source>
        <dbReference type="SAM" id="MobiDB-lite"/>
    </source>
</evidence>
<evidence type="ECO:0000259" key="2">
    <source>
        <dbReference type="Pfam" id="PF04195"/>
    </source>
</evidence>
<name>A0A4D6LZS5_VIGUN</name>
<reference evidence="3 4" key="1">
    <citation type="submission" date="2019-04" db="EMBL/GenBank/DDBJ databases">
        <title>An improved genome assembly and genetic linkage map for asparagus bean, Vigna unguiculata ssp. sesquipedialis.</title>
        <authorList>
            <person name="Xia Q."/>
            <person name="Zhang R."/>
            <person name="Dong Y."/>
        </authorList>
    </citation>
    <scope>NUCLEOTIDE SEQUENCE [LARGE SCALE GENOMIC DNA]</scope>
    <source>
        <tissue evidence="3">Leaf</tissue>
    </source>
</reference>
<dbReference type="AlphaFoldDB" id="A0A4D6LZS5"/>
<gene>
    <name evidence="3" type="ORF">DEO72_LG5g2368</name>
</gene>
<dbReference type="PANTHER" id="PTHR31099">
    <property type="entry name" value="OS06G0165300 PROTEIN"/>
    <property type="match status" value="1"/>
</dbReference>
<dbReference type="EMBL" id="CP039349">
    <property type="protein sequence ID" value="QCD94285.1"/>
    <property type="molecule type" value="Genomic_DNA"/>
</dbReference>
<accession>A0A4D6LZS5</accession>
<keyword evidence="4" id="KW-1185">Reference proteome</keyword>
<dbReference type="Proteomes" id="UP000501690">
    <property type="component" value="Linkage Group LG5"/>
</dbReference>
<evidence type="ECO:0000313" key="3">
    <source>
        <dbReference type="EMBL" id="QCD94285.1"/>
    </source>
</evidence>
<proteinExistence type="predicted"/>
<feature type="region of interest" description="Disordered" evidence="1">
    <location>
        <begin position="96"/>
        <end position="142"/>
    </location>
</feature>
<evidence type="ECO:0000313" key="4">
    <source>
        <dbReference type="Proteomes" id="UP000501690"/>
    </source>
</evidence>
<dbReference type="InterPro" id="IPR007321">
    <property type="entry name" value="Transposase_28"/>
</dbReference>
<protein>
    <recommendedName>
        <fullName evidence="2">Transposase (putative) gypsy type domain-containing protein</fullName>
    </recommendedName>
</protein>
<feature type="domain" description="Transposase (putative) gypsy type" evidence="2">
    <location>
        <begin position="234"/>
        <end position="296"/>
    </location>
</feature>
<dbReference type="Pfam" id="PF04195">
    <property type="entry name" value="Transposase_28"/>
    <property type="match status" value="1"/>
</dbReference>